<evidence type="ECO:0000256" key="1">
    <source>
        <dbReference type="SAM" id="MobiDB-lite"/>
    </source>
</evidence>
<protein>
    <submittedName>
        <fullName evidence="2">Uncharacterized protein</fullName>
    </submittedName>
</protein>
<dbReference type="AlphaFoldDB" id="A0A8H6VXV5"/>
<evidence type="ECO:0000313" key="3">
    <source>
        <dbReference type="Proteomes" id="UP000613580"/>
    </source>
</evidence>
<feature type="region of interest" description="Disordered" evidence="1">
    <location>
        <begin position="1"/>
        <end position="25"/>
    </location>
</feature>
<keyword evidence="3" id="KW-1185">Reference proteome</keyword>
<comment type="caution">
    <text evidence="2">The sequence shown here is derived from an EMBL/GenBank/DDBJ whole genome shotgun (WGS) entry which is preliminary data.</text>
</comment>
<dbReference type="Proteomes" id="UP000613580">
    <property type="component" value="Unassembled WGS sequence"/>
</dbReference>
<name>A0A8H6VXV5_MYCCL</name>
<reference evidence="2" key="1">
    <citation type="submission" date="2020-05" db="EMBL/GenBank/DDBJ databases">
        <title>Mycena genomes resolve the evolution of fungal bioluminescence.</title>
        <authorList>
            <person name="Tsai I.J."/>
        </authorList>
    </citation>
    <scope>NUCLEOTIDE SEQUENCE</scope>
    <source>
        <strain evidence="2">110903Hualien_Pintung</strain>
    </source>
</reference>
<dbReference type="EMBL" id="JACAZE010000019">
    <property type="protein sequence ID" value="KAF7294198.1"/>
    <property type="molecule type" value="Genomic_DNA"/>
</dbReference>
<organism evidence="2 3">
    <name type="scientific">Mycena chlorophos</name>
    <name type="common">Agaric fungus</name>
    <name type="synonym">Agaricus chlorophos</name>
    <dbReference type="NCBI Taxonomy" id="658473"/>
    <lineage>
        <taxon>Eukaryota</taxon>
        <taxon>Fungi</taxon>
        <taxon>Dikarya</taxon>
        <taxon>Basidiomycota</taxon>
        <taxon>Agaricomycotina</taxon>
        <taxon>Agaricomycetes</taxon>
        <taxon>Agaricomycetidae</taxon>
        <taxon>Agaricales</taxon>
        <taxon>Marasmiineae</taxon>
        <taxon>Mycenaceae</taxon>
        <taxon>Mycena</taxon>
    </lineage>
</organism>
<evidence type="ECO:0000313" key="2">
    <source>
        <dbReference type="EMBL" id="KAF7294198.1"/>
    </source>
</evidence>
<gene>
    <name evidence="2" type="ORF">HMN09_01148200</name>
</gene>
<proteinExistence type="predicted"/>
<accession>A0A8H6VXV5</accession>
<sequence>MPRSAFAETLPPTERPPRRGAIEPGKGKTPLYILAWRFAPLDLLPGPSGGNPIDFHDDFVHHWADNVRAKPVEHMLQRPAVLVFFTGAGDNYVYFVAASNNEDPAKLDLSDIEYARAALPKLAPYAVGELDVEAEFKWYRRVKN</sequence>